<gene>
    <name evidence="1" type="ORF">HMPREF9195_00339</name>
</gene>
<dbReference type="Proteomes" id="UP000014634">
    <property type="component" value="Unassembled WGS sequence"/>
</dbReference>
<evidence type="ECO:0000313" key="2">
    <source>
        <dbReference type="Proteomes" id="UP000014634"/>
    </source>
</evidence>
<accession>A0AA87NNA4</accession>
<comment type="caution">
    <text evidence="1">The sequence shown here is derived from an EMBL/GenBank/DDBJ whole genome shotgun (WGS) entry which is preliminary data.</text>
</comment>
<proteinExistence type="predicted"/>
<dbReference type="AlphaFoldDB" id="A0AA87NNA4"/>
<name>A0AA87NNA4_TREMD</name>
<reference evidence="1 2" key="1">
    <citation type="submission" date="2013-04" db="EMBL/GenBank/DDBJ databases">
        <title>The Genome Sequence of Treponema medium ATCC 700293.</title>
        <authorList>
            <consortium name="The Broad Institute Genomics Platform"/>
            <person name="Earl A."/>
            <person name="Ward D."/>
            <person name="Feldgarden M."/>
            <person name="Gevers D."/>
            <person name="Leonetti C."/>
            <person name="Blanton J.M."/>
            <person name="Dewhirst F.E."/>
            <person name="Izard J."/>
            <person name="Walker B."/>
            <person name="Young S."/>
            <person name="Zeng Q."/>
            <person name="Gargeya S."/>
            <person name="Fitzgerald M."/>
            <person name="Haas B."/>
            <person name="Abouelleil A."/>
            <person name="Allen A.W."/>
            <person name="Alvarado L."/>
            <person name="Arachchi H.M."/>
            <person name="Berlin A.M."/>
            <person name="Chapman S.B."/>
            <person name="Gainer-Dewar J."/>
            <person name="Goldberg J."/>
            <person name="Griggs A."/>
            <person name="Gujja S."/>
            <person name="Hansen M."/>
            <person name="Howarth C."/>
            <person name="Imamovic A."/>
            <person name="Ireland A."/>
            <person name="Larimer J."/>
            <person name="McCowan C."/>
            <person name="Murphy C."/>
            <person name="Pearson M."/>
            <person name="Poon T.W."/>
            <person name="Priest M."/>
            <person name="Roberts A."/>
            <person name="Saif S."/>
            <person name="Shea T."/>
            <person name="Sisk P."/>
            <person name="Sykes S."/>
            <person name="Wortman J."/>
            <person name="Nusbaum C."/>
            <person name="Birren B."/>
        </authorList>
    </citation>
    <scope>NUCLEOTIDE SEQUENCE [LARGE SCALE GENOMIC DNA]</scope>
    <source>
        <strain evidence="1 2">ATCC 700293</strain>
    </source>
</reference>
<dbReference type="EMBL" id="ATFE01000003">
    <property type="protein sequence ID" value="EPF29636.1"/>
    <property type="molecule type" value="Genomic_DNA"/>
</dbReference>
<protein>
    <submittedName>
        <fullName evidence="1">Uncharacterized protein</fullName>
    </submittedName>
</protein>
<evidence type="ECO:0000313" key="1">
    <source>
        <dbReference type="EMBL" id="EPF29636.1"/>
    </source>
</evidence>
<sequence length="36" mass="3974">MSKNKAIKSREPWRAIKAEKGVSVLAKTDVENAFGL</sequence>
<organism evidence="1 2">
    <name type="scientific">Treponema medium ATCC 700293</name>
    <dbReference type="NCBI Taxonomy" id="1125700"/>
    <lineage>
        <taxon>Bacteria</taxon>
        <taxon>Pseudomonadati</taxon>
        <taxon>Spirochaetota</taxon>
        <taxon>Spirochaetia</taxon>
        <taxon>Spirochaetales</taxon>
        <taxon>Treponemataceae</taxon>
        <taxon>Treponema</taxon>
    </lineage>
</organism>